<evidence type="ECO:0000313" key="1">
    <source>
        <dbReference type="EMBL" id="ABP00656.1"/>
    </source>
</evidence>
<dbReference type="Proteomes" id="UP000001568">
    <property type="component" value="Chromosome 18"/>
</dbReference>
<sequence>MIVSKPIPMNATKATDFVPVPNGAVVFFRGDHVHAGMCGTGCALFRIHMYCANVEYEKDVVPDADRVCFMTEG</sequence>
<evidence type="ECO:0000313" key="2">
    <source>
        <dbReference type="Proteomes" id="UP000001568"/>
    </source>
</evidence>
<organism evidence="1 2">
    <name type="scientific">Ostreococcus lucimarinus (strain CCE9901)</name>
    <dbReference type="NCBI Taxonomy" id="436017"/>
    <lineage>
        <taxon>Eukaryota</taxon>
        <taxon>Viridiplantae</taxon>
        <taxon>Chlorophyta</taxon>
        <taxon>Mamiellophyceae</taxon>
        <taxon>Mamiellales</taxon>
        <taxon>Bathycoccaceae</taxon>
        <taxon>Ostreococcus</taxon>
    </lineage>
</organism>
<dbReference type="RefSeq" id="XP_001422339.1">
    <property type="nucleotide sequence ID" value="XM_001422302.1"/>
</dbReference>
<keyword evidence="2" id="KW-1185">Reference proteome</keyword>
<name>A4SA85_OSTLU</name>
<accession>A4SA85</accession>
<proteinExistence type="predicted"/>
<dbReference type="GeneID" id="5006396"/>
<dbReference type="KEGG" id="olu:OSTLU_28470"/>
<dbReference type="Gramene" id="ABP00656">
    <property type="protein sequence ID" value="ABP00656"/>
    <property type="gene ID" value="OSTLU_28470"/>
</dbReference>
<dbReference type="EMBL" id="CP000598">
    <property type="protein sequence ID" value="ABP00656.1"/>
    <property type="molecule type" value="Genomic_DNA"/>
</dbReference>
<gene>
    <name evidence="1" type="ORF">OSTLU_28470</name>
</gene>
<protein>
    <submittedName>
        <fullName evidence="1">Uncharacterized protein</fullName>
    </submittedName>
</protein>
<dbReference type="AlphaFoldDB" id="A4SA85"/>
<dbReference type="HOGENOM" id="CLU_2709244_0_0_1"/>
<reference evidence="1 2" key="1">
    <citation type="journal article" date="2007" name="Proc. Natl. Acad. Sci. U.S.A.">
        <title>The tiny eukaryote Ostreococcus provides genomic insights into the paradox of plankton speciation.</title>
        <authorList>
            <person name="Palenik B."/>
            <person name="Grimwood J."/>
            <person name="Aerts A."/>
            <person name="Rouze P."/>
            <person name="Salamov A."/>
            <person name="Putnam N."/>
            <person name="Dupont C."/>
            <person name="Jorgensen R."/>
            <person name="Derelle E."/>
            <person name="Rombauts S."/>
            <person name="Zhou K."/>
            <person name="Otillar R."/>
            <person name="Merchant S.S."/>
            <person name="Podell S."/>
            <person name="Gaasterland T."/>
            <person name="Napoli C."/>
            <person name="Gendler K."/>
            <person name="Manuell A."/>
            <person name="Tai V."/>
            <person name="Vallon O."/>
            <person name="Piganeau G."/>
            <person name="Jancek S."/>
            <person name="Heijde M."/>
            <person name="Jabbari K."/>
            <person name="Bowler C."/>
            <person name="Lohr M."/>
            <person name="Robbens S."/>
            <person name="Werner G."/>
            <person name="Dubchak I."/>
            <person name="Pazour G.J."/>
            <person name="Ren Q."/>
            <person name="Paulsen I."/>
            <person name="Delwiche C."/>
            <person name="Schmutz J."/>
            <person name="Rokhsar D."/>
            <person name="Van de Peer Y."/>
            <person name="Moreau H."/>
            <person name="Grigoriev I.V."/>
        </authorList>
    </citation>
    <scope>NUCLEOTIDE SEQUENCE [LARGE SCALE GENOMIC DNA]</scope>
    <source>
        <strain evidence="1 2">CCE9901</strain>
    </source>
</reference>